<dbReference type="InterPro" id="IPR036097">
    <property type="entry name" value="HisK_dim/P_sf"/>
</dbReference>
<dbReference type="Pfam" id="PF13191">
    <property type="entry name" value="AAA_16"/>
    <property type="match status" value="1"/>
</dbReference>
<dbReference type="InterPro" id="IPR003594">
    <property type="entry name" value="HATPase_dom"/>
</dbReference>
<dbReference type="SUPFAM" id="SSF55781">
    <property type="entry name" value="GAF domain-like"/>
    <property type="match status" value="1"/>
</dbReference>
<evidence type="ECO:0000256" key="2">
    <source>
        <dbReference type="ARBA" id="ARBA00012438"/>
    </source>
</evidence>
<reference evidence="9" key="1">
    <citation type="submission" date="2019-10" db="EMBL/GenBank/DDBJ databases">
        <title>Draft genome sequece of Microseira wollei NIES-4236.</title>
        <authorList>
            <person name="Yamaguchi H."/>
            <person name="Suzuki S."/>
            <person name="Kawachi M."/>
        </authorList>
    </citation>
    <scope>NUCLEOTIDE SEQUENCE</scope>
    <source>
        <strain evidence="9">NIES-4236</strain>
    </source>
</reference>
<dbReference type="PANTHER" id="PTHR43642">
    <property type="entry name" value="HYBRID SIGNAL TRANSDUCTION HISTIDINE KINASE G"/>
    <property type="match status" value="1"/>
</dbReference>
<dbReference type="Pfam" id="PF01590">
    <property type="entry name" value="GAF"/>
    <property type="match status" value="1"/>
</dbReference>
<comment type="caution">
    <text evidence="9">The sequence shown here is derived from an EMBL/GenBank/DDBJ whole genome shotgun (WGS) entry which is preliminary data.</text>
</comment>
<dbReference type="InterPro" id="IPR029016">
    <property type="entry name" value="GAF-like_dom_sf"/>
</dbReference>
<dbReference type="GO" id="GO:0005524">
    <property type="term" value="F:ATP binding"/>
    <property type="evidence" value="ECO:0007669"/>
    <property type="project" value="InterPro"/>
</dbReference>
<dbReference type="Pfam" id="PF02518">
    <property type="entry name" value="HATPase_c"/>
    <property type="match status" value="1"/>
</dbReference>
<gene>
    <name evidence="9" type="ORF">MiSe_40640</name>
</gene>
<dbReference type="InterPro" id="IPR003661">
    <property type="entry name" value="HisK_dim/P_dom"/>
</dbReference>
<dbReference type="Pfam" id="PF08448">
    <property type="entry name" value="PAS_4"/>
    <property type="match status" value="1"/>
</dbReference>
<feature type="coiled-coil region" evidence="6">
    <location>
        <begin position="1503"/>
        <end position="1548"/>
    </location>
</feature>
<dbReference type="InterPro" id="IPR011009">
    <property type="entry name" value="Kinase-like_dom_sf"/>
</dbReference>
<evidence type="ECO:0000256" key="6">
    <source>
        <dbReference type="SAM" id="Coils"/>
    </source>
</evidence>
<dbReference type="InterPro" id="IPR035965">
    <property type="entry name" value="PAS-like_dom_sf"/>
</dbReference>
<dbReference type="SUPFAM" id="SSF55874">
    <property type="entry name" value="ATPase domain of HSP90 chaperone/DNA topoisomerase II/histidine kinase"/>
    <property type="match status" value="1"/>
</dbReference>
<dbReference type="Gene3D" id="3.30.450.40">
    <property type="match status" value="1"/>
</dbReference>
<keyword evidence="4" id="KW-0418">Kinase</keyword>
<dbReference type="PROSITE" id="PS50109">
    <property type="entry name" value="HIS_KIN"/>
    <property type="match status" value="1"/>
</dbReference>
<dbReference type="PROSITE" id="PS50011">
    <property type="entry name" value="PROTEIN_KINASE_DOM"/>
    <property type="match status" value="1"/>
</dbReference>
<dbReference type="InterPro" id="IPR000719">
    <property type="entry name" value="Prot_kinase_dom"/>
</dbReference>
<dbReference type="EMBL" id="BLAY01000063">
    <property type="protein sequence ID" value="GET39300.1"/>
    <property type="molecule type" value="Genomic_DNA"/>
</dbReference>
<feature type="domain" description="Protein kinase" evidence="7">
    <location>
        <begin position="7"/>
        <end position="268"/>
    </location>
</feature>
<dbReference type="SUPFAM" id="SSF56112">
    <property type="entry name" value="Protein kinase-like (PK-like)"/>
    <property type="match status" value="1"/>
</dbReference>
<dbReference type="RefSeq" id="WP_226584536.1">
    <property type="nucleotide sequence ID" value="NZ_BLAY01000063.1"/>
</dbReference>
<sequence>MIEIPGYQVLSQIYESANSQVYRGIRETDHRAVIVKILKQDYPTVAELTRYKQEYEILRQLKSDGVIKAYSLESYQRTLAIILEDFGGSSLKTLMREQKFTLSELLNIAIKIVESLERIHAANIIHKDINPSNIVYNPTTEELKIIDFGIATVLTYSQTTLKNPTVLEGTLPYISPEQTGRMNRSVDYRTDFYSLGVTFYEMFGGALPFETLDPIELVHCHIARQPLPLDKINPEIPPPLAGIIMKLLAKNAEERYQSAWGIKADLVLALMQLESIGTIECIFPGQHDISDKFQISQKLYGREGEIQTLMAAFERVSASLQSKSSQPKSQIEMMLVTGAAGVGKSALVQEICKSVTQGCGYFISGKFEQLQRNIPYTAIISAFQELVRQLLTESQASLQQWREKFLAVLGHSGQVIINVIPEIELIIGKQPALPELESIESQNRFYLSFQNFIRLFESHNHFLVIFLDDLQWADPASLKLIRLIMTGEVGSSSAFAPPQHLLLIGAYRDNEVKSNHPLMTTIEAIQKQGVTVSQIGLAPLEIDAIAQLIADTLRSDVNSVKPLAELVRQKTGGNTFFLKEFLHTLYGNKLIFFDFDCLSWQWDIEGIEAMGITDNVVELTIDKLKQLPPSTQRVLQMAACVGGNFDLDTLCIICEQSPRRVFEDLKVAIQAGLILPTSELNSDLLILEYAFSHDRVQQAAYDLICFEERQAVHLKIGRLLLQKTQPEQLVDEIFKIVDHLNSGVLYLLTETAETACEKDLDELAELNLIAGKRAKSATAYRAASAYLTLARSLLPENAWENQYNLSLNIHLEAAEAAYLSGDFQQMESLGETVLQQAKTLLDKVKVYEIKIQAYKAQNQLVEAIKIGLQVSEQLGVSLPKSPTPKAMQKFLAQTAALIPKTGINDLINLPEMTDISVRAALGILSKINPVTYITSQPLFLLIVLTQVNLSIQRGNAPESAIAYASYGQILNGIFQEIESASQLGDLALNLASNFNNKTIKTKTLFIVATFILYLKKHIGEAAELLLEAYSLGIETGNFDFASYSAKEKCQYGYWMGQPLTELEAEMATYSQVLDNFKQGIALQSLKIFHQAVLNLLGKAENPCRLLGEAFHEDASLPLLIQSNYRTAIYNFYLNKLILCYLFGEQDQALENAEIAQPYLDGVTGNMVVAAFYFYDSLARLAVYADGDKSQQNTLLKQVAENQTKMQKWAQHAPMNFLHKFYLVEAERQRVLKQNVEAMENYDRAISLAKQNDYINEEALANELAAKFYQAWGKEKIASVYMNDARYCYTLWGCQAKVEELSERYPELLTRIRVENARSATIVSTSSNSSEILDLGTVMKASHAIASEIVLDSLLAKMIKIVMENAGAQRGFILREQAGEWVVEIAGQLAHKEVIVRRSIPVCAHGSDSEAGECAYLPNSIINYVARTKEDVVLNDAVEEIAFTQDSYIIANQPKSILCTTIQNQGQLIGILYLENNLTTGAFTRDRLSLIQLLCSQAAISLENARLYEELENYSQTLEAKVEERTQELQQEIIERKLLEEKLQASESKMRAVFEAMTDIVLILDAQGNVEVVPTNTSSLYPPDIDIISHTIEPFFIDENTENWWELVRRVLETQQTIHLDYYLTINERQVWFTACISPVSNDLAIWVAHDISDVYQELRLRKQAETALLNKNDELVKTLQELKVTQQELIQSEKMAALGQLVAGVAHEINTPLGAIRSSVENIANFLGQNLLEFPEFFQSLSPERHQDFFLLLQHSNPQTTQLSTKEKRLAKRALNRQLESFAIADPETVADTLVDLGIYDNIEPFLPLLQNPESGKILNKAYQLGSLQKSTNTIKTATDRAAKVVFALKSYTHWNASGEKVLAKLTDGIETILTLYYNQLKQGVEVIRNYENDLPEILCYADELNQVWTNLIHNALQAMGNKGILTINANQQDNWMRVSITDSGKGIPPEIMSRIFEPFFTTKPPGEGSGLGLDIVRKIIEKHQGKIEVESVPGQTTFTVSIPISG</sequence>
<dbReference type="InterPro" id="IPR053159">
    <property type="entry name" value="Hybrid_Histidine_Kinase"/>
</dbReference>
<dbReference type="PANTHER" id="PTHR43642:SF1">
    <property type="entry name" value="HYBRID SIGNAL TRANSDUCTION HISTIDINE KINASE G"/>
    <property type="match status" value="1"/>
</dbReference>
<evidence type="ECO:0000313" key="10">
    <source>
        <dbReference type="Proteomes" id="UP001050975"/>
    </source>
</evidence>
<organism evidence="9 10">
    <name type="scientific">Microseira wollei NIES-4236</name>
    <dbReference type="NCBI Taxonomy" id="2530354"/>
    <lineage>
        <taxon>Bacteria</taxon>
        <taxon>Bacillati</taxon>
        <taxon>Cyanobacteriota</taxon>
        <taxon>Cyanophyceae</taxon>
        <taxon>Oscillatoriophycideae</taxon>
        <taxon>Aerosakkonematales</taxon>
        <taxon>Aerosakkonemataceae</taxon>
        <taxon>Microseira</taxon>
    </lineage>
</organism>
<dbReference type="SUPFAM" id="SSF47384">
    <property type="entry name" value="Homodimeric domain of signal transducing histidine kinase"/>
    <property type="match status" value="1"/>
</dbReference>
<dbReference type="Proteomes" id="UP001050975">
    <property type="component" value="Unassembled WGS sequence"/>
</dbReference>
<dbReference type="SMART" id="SM00387">
    <property type="entry name" value="HATPase_c"/>
    <property type="match status" value="1"/>
</dbReference>
<dbReference type="SUPFAM" id="SSF55785">
    <property type="entry name" value="PYP-like sensor domain (PAS domain)"/>
    <property type="match status" value="1"/>
</dbReference>
<dbReference type="CDD" id="cd14014">
    <property type="entry name" value="STKc_PknB_like"/>
    <property type="match status" value="1"/>
</dbReference>
<dbReference type="Gene3D" id="1.10.287.130">
    <property type="match status" value="1"/>
</dbReference>
<protein>
    <recommendedName>
        <fullName evidence="2">histidine kinase</fullName>
        <ecNumber evidence="2">2.7.13.3</ecNumber>
    </recommendedName>
</protein>
<dbReference type="InterPro" id="IPR027417">
    <property type="entry name" value="P-loop_NTPase"/>
</dbReference>
<evidence type="ECO:0000259" key="7">
    <source>
        <dbReference type="PROSITE" id="PS50011"/>
    </source>
</evidence>
<keyword evidence="3" id="KW-0597">Phosphoprotein</keyword>
<dbReference type="InterPro" id="IPR005467">
    <property type="entry name" value="His_kinase_dom"/>
</dbReference>
<name>A0AAV3XEM5_9CYAN</name>
<dbReference type="InterPro" id="IPR004358">
    <property type="entry name" value="Sig_transdc_His_kin-like_C"/>
</dbReference>
<dbReference type="InterPro" id="IPR041664">
    <property type="entry name" value="AAA_16"/>
</dbReference>
<feature type="domain" description="Histidine kinase" evidence="8">
    <location>
        <begin position="1704"/>
        <end position="2007"/>
    </location>
</feature>
<dbReference type="PRINTS" id="PR00344">
    <property type="entry name" value="BCTRLSENSOR"/>
</dbReference>
<keyword evidence="4" id="KW-0808">Transferase</keyword>
<evidence type="ECO:0000256" key="4">
    <source>
        <dbReference type="ARBA" id="ARBA00022777"/>
    </source>
</evidence>
<evidence type="ECO:0000313" key="9">
    <source>
        <dbReference type="EMBL" id="GET39300.1"/>
    </source>
</evidence>
<dbReference type="GO" id="GO:0000155">
    <property type="term" value="F:phosphorelay sensor kinase activity"/>
    <property type="evidence" value="ECO:0007669"/>
    <property type="project" value="InterPro"/>
</dbReference>
<keyword evidence="6" id="KW-0175">Coiled coil</keyword>
<comment type="catalytic activity">
    <reaction evidence="1">
        <text>ATP + protein L-histidine = ADP + protein N-phospho-L-histidine.</text>
        <dbReference type="EC" id="2.7.13.3"/>
    </reaction>
</comment>
<dbReference type="Gene3D" id="3.30.565.10">
    <property type="entry name" value="Histidine kinase-like ATPase, C-terminal domain"/>
    <property type="match status" value="1"/>
</dbReference>
<dbReference type="EC" id="2.7.13.3" evidence="2"/>
<dbReference type="InterPro" id="IPR013656">
    <property type="entry name" value="PAS_4"/>
</dbReference>
<dbReference type="SUPFAM" id="SSF52540">
    <property type="entry name" value="P-loop containing nucleoside triphosphate hydrolases"/>
    <property type="match status" value="1"/>
</dbReference>
<dbReference type="Pfam" id="PF00069">
    <property type="entry name" value="Pkinase"/>
    <property type="match status" value="1"/>
</dbReference>
<evidence type="ECO:0000256" key="3">
    <source>
        <dbReference type="ARBA" id="ARBA00022553"/>
    </source>
</evidence>
<dbReference type="Gene3D" id="1.10.510.10">
    <property type="entry name" value="Transferase(Phosphotransferase) domain 1"/>
    <property type="match status" value="1"/>
</dbReference>
<keyword evidence="10" id="KW-1185">Reference proteome</keyword>
<dbReference type="SMART" id="SM00065">
    <property type="entry name" value="GAF"/>
    <property type="match status" value="1"/>
</dbReference>
<keyword evidence="5" id="KW-0902">Two-component regulatory system</keyword>
<dbReference type="InterPro" id="IPR003018">
    <property type="entry name" value="GAF"/>
</dbReference>
<evidence type="ECO:0000259" key="8">
    <source>
        <dbReference type="PROSITE" id="PS50109"/>
    </source>
</evidence>
<evidence type="ECO:0000256" key="5">
    <source>
        <dbReference type="ARBA" id="ARBA00023012"/>
    </source>
</evidence>
<dbReference type="InterPro" id="IPR036890">
    <property type="entry name" value="HATPase_C_sf"/>
</dbReference>
<accession>A0AAV3XEM5</accession>
<dbReference type="Gene3D" id="3.30.200.20">
    <property type="entry name" value="Phosphorylase Kinase, domain 1"/>
    <property type="match status" value="1"/>
</dbReference>
<proteinExistence type="predicted"/>
<dbReference type="CDD" id="cd00082">
    <property type="entry name" value="HisKA"/>
    <property type="match status" value="1"/>
</dbReference>
<dbReference type="Gene3D" id="3.30.450.20">
    <property type="entry name" value="PAS domain"/>
    <property type="match status" value="1"/>
</dbReference>
<evidence type="ECO:0000256" key="1">
    <source>
        <dbReference type="ARBA" id="ARBA00000085"/>
    </source>
</evidence>
<dbReference type="Gene3D" id="3.40.50.300">
    <property type="entry name" value="P-loop containing nucleotide triphosphate hydrolases"/>
    <property type="match status" value="1"/>
</dbReference>